<comment type="subcellular location">
    <subcellularLocation>
        <location evidence="4">Secreted</location>
        <location evidence="4">Extracellular space</location>
        <location evidence="4">Apoplast</location>
    </subcellularLocation>
</comment>
<accession>A0A8T2Q2Q8</accession>
<feature type="chain" id="PRO_5035967540" description="Dirigent protein" evidence="4">
    <location>
        <begin position="29"/>
        <end position="194"/>
    </location>
</feature>
<keyword evidence="4" id="KW-0052">Apoplast</keyword>
<dbReference type="Gene3D" id="2.40.480.10">
    <property type="entry name" value="Allene oxide cyclase-like"/>
    <property type="match status" value="1"/>
</dbReference>
<protein>
    <recommendedName>
        <fullName evidence="4">Dirigent protein</fullName>
    </recommendedName>
</protein>
<evidence type="ECO:0000313" key="6">
    <source>
        <dbReference type="Proteomes" id="UP000825935"/>
    </source>
</evidence>
<comment type="caution">
    <text evidence="5">The sequence shown here is derived from an EMBL/GenBank/DDBJ whole genome shotgun (WGS) entry which is preliminary data.</text>
</comment>
<dbReference type="InterPro" id="IPR004265">
    <property type="entry name" value="Dirigent"/>
</dbReference>
<evidence type="ECO:0000256" key="3">
    <source>
        <dbReference type="ARBA" id="ARBA00022525"/>
    </source>
</evidence>
<dbReference type="GO" id="GO:0009699">
    <property type="term" value="P:phenylpropanoid biosynthetic process"/>
    <property type="evidence" value="ECO:0007669"/>
    <property type="project" value="UniProtKB-ARBA"/>
</dbReference>
<keyword evidence="6" id="KW-1185">Reference proteome</keyword>
<evidence type="ECO:0000256" key="4">
    <source>
        <dbReference type="RuleBase" id="RU363099"/>
    </source>
</evidence>
<evidence type="ECO:0000256" key="2">
    <source>
        <dbReference type="ARBA" id="ARBA00011738"/>
    </source>
</evidence>
<organism evidence="5 6">
    <name type="scientific">Ceratopteris richardii</name>
    <name type="common">Triangle waterfern</name>
    <dbReference type="NCBI Taxonomy" id="49495"/>
    <lineage>
        <taxon>Eukaryota</taxon>
        <taxon>Viridiplantae</taxon>
        <taxon>Streptophyta</taxon>
        <taxon>Embryophyta</taxon>
        <taxon>Tracheophyta</taxon>
        <taxon>Polypodiopsida</taxon>
        <taxon>Polypodiidae</taxon>
        <taxon>Polypodiales</taxon>
        <taxon>Pteridineae</taxon>
        <taxon>Pteridaceae</taxon>
        <taxon>Parkerioideae</taxon>
        <taxon>Ceratopteris</taxon>
    </lineage>
</organism>
<dbReference type="PANTHER" id="PTHR21495">
    <property type="entry name" value="NUCLEOPORIN-RELATED"/>
    <property type="match status" value="1"/>
</dbReference>
<proteinExistence type="inferred from homology"/>
<dbReference type="EMBL" id="CM035443">
    <property type="protein sequence ID" value="KAH7278227.1"/>
    <property type="molecule type" value="Genomic_DNA"/>
</dbReference>
<evidence type="ECO:0000313" key="5">
    <source>
        <dbReference type="EMBL" id="KAH7278227.1"/>
    </source>
</evidence>
<sequence>MVIAMAARTSILISVAVLLTLAACTVQAHHASSSCKRKLHCGPSKFIFYTHNTVYNPSVDNREYFNSIYSSPPNVSFANPFGFGIVNTFEDPITVGPSNNSRLLGKAQGFYVLNSFTEYTLFHLFTANVTEGKYQGTIDIFGQIREAEPVRYLTVVGGTGAFLGARGLATCTRVEFDSTPPAKWTLSFDLKLYY</sequence>
<feature type="signal peptide" evidence="4">
    <location>
        <begin position="1"/>
        <end position="28"/>
    </location>
</feature>
<dbReference type="Pfam" id="PF03018">
    <property type="entry name" value="Dirigent"/>
    <property type="match status" value="1"/>
</dbReference>
<keyword evidence="4" id="KW-0732">Signal</keyword>
<dbReference type="OrthoDB" id="1864232at2759"/>
<dbReference type="InterPro" id="IPR044859">
    <property type="entry name" value="Allene_oxi_cyc_Dirigent"/>
</dbReference>
<dbReference type="AlphaFoldDB" id="A0A8T2Q2Q8"/>
<name>A0A8T2Q2Q8_CERRI</name>
<comment type="similarity">
    <text evidence="1 4">Belongs to the plant dirigent protein family.</text>
</comment>
<reference evidence="5" key="1">
    <citation type="submission" date="2021-08" db="EMBL/GenBank/DDBJ databases">
        <title>WGS assembly of Ceratopteris richardii.</title>
        <authorList>
            <person name="Marchant D.B."/>
            <person name="Chen G."/>
            <person name="Jenkins J."/>
            <person name="Shu S."/>
            <person name="Leebens-Mack J."/>
            <person name="Grimwood J."/>
            <person name="Schmutz J."/>
            <person name="Soltis P."/>
            <person name="Soltis D."/>
            <person name="Chen Z.-H."/>
        </authorList>
    </citation>
    <scope>NUCLEOTIDE SEQUENCE</scope>
    <source>
        <strain evidence="5">Whitten #5841</strain>
        <tissue evidence="5">Leaf</tissue>
    </source>
</reference>
<comment type="function">
    <text evidence="4">Dirigent proteins impart stereoselectivity on the phenoxy radical-coupling reaction, yielding optically active lignans from two molecules of coniferyl alcohol in the biosynthesis of lignans, flavonolignans, and alkaloids and thus plays a central role in plant secondary metabolism.</text>
</comment>
<comment type="subunit">
    <text evidence="2 4">Homodimer.</text>
</comment>
<keyword evidence="3 4" id="KW-0964">Secreted</keyword>
<dbReference type="GO" id="GO:0048046">
    <property type="term" value="C:apoplast"/>
    <property type="evidence" value="ECO:0007669"/>
    <property type="project" value="UniProtKB-SubCell"/>
</dbReference>
<gene>
    <name evidence="5" type="ORF">KP509_38G031200</name>
</gene>
<evidence type="ECO:0000256" key="1">
    <source>
        <dbReference type="ARBA" id="ARBA00010746"/>
    </source>
</evidence>
<dbReference type="Proteomes" id="UP000825935">
    <property type="component" value="Chromosome 38"/>
</dbReference>